<sequence>MAPGGGGGRALSVLCGSAKGHVRRGVLVSRWALSFVSLRDGVPPYRVGSKKQLQREMHRSVKANGQVSLPHFPLSGGRMESSLLESYFPVFLTPFLSFGFLSLPSSSSAQSTKRAYPTESARASPAERAGRHHLWGGSTGHPRATPRAHPTCTQDSAVPPLTPPNTLAQLEEACRRLAEVSKPPKQR</sequence>
<accession>A0A212DBE7</accession>
<dbReference type="OrthoDB" id="10007451at2759"/>
<evidence type="ECO:0000256" key="1">
    <source>
        <dbReference type="SAM" id="MobiDB-lite"/>
    </source>
</evidence>
<dbReference type="GO" id="GO:0060090">
    <property type="term" value="F:molecular adaptor activity"/>
    <property type="evidence" value="ECO:0007669"/>
    <property type="project" value="TreeGrafter"/>
</dbReference>
<dbReference type="PANTHER" id="PTHR46102">
    <property type="entry name" value="AXIN"/>
    <property type="match status" value="1"/>
</dbReference>
<evidence type="ECO:0000313" key="2">
    <source>
        <dbReference type="EMBL" id="OWK15522.1"/>
    </source>
</evidence>
<dbReference type="GO" id="GO:0019901">
    <property type="term" value="F:protein kinase binding"/>
    <property type="evidence" value="ECO:0007669"/>
    <property type="project" value="TreeGrafter"/>
</dbReference>
<protein>
    <submittedName>
        <fullName evidence="2">AXIN2</fullName>
    </submittedName>
</protein>
<name>A0A212DBE7_CEREH</name>
<dbReference type="Proteomes" id="UP000242450">
    <property type="component" value="Chromosome 5"/>
</dbReference>
<comment type="caution">
    <text evidence="2">The sequence shown here is derived from an EMBL/GenBank/DDBJ whole genome shotgun (WGS) entry which is preliminary data.</text>
</comment>
<dbReference type="GO" id="GO:0008013">
    <property type="term" value="F:beta-catenin binding"/>
    <property type="evidence" value="ECO:0007669"/>
    <property type="project" value="TreeGrafter"/>
</dbReference>
<dbReference type="PANTHER" id="PTHR46102:SF1">
    <property type="entry name" value="AXIN-2"/>
    <property type="match status" value="1"/>
</dbReference>
<dbReference type="GO" id="GO:0048468">
    <property type="term" value="P:cell development"/>
    <property type="evidence" value="ECO:0007669"/>
    <property type="project" value="TreeGrafter"/>
</dbReference>
<dbReference type="GO" id="GO:0005634">
    <property type="term" value="C:nucleus"/>
    <property type="evidence" value="ECO:0007669"/>
    <property type="project" value="TreeGrafter"/>
</dbReference>
<keyword evidence="3" id="KW-1185">Reference proteome</keyword>
<evidence type="ECO:0000313" key="3">
    <source>
        <dbReference type="Proteomes" id="UP000242450"/>
    </source>
</evidence>
<organism evidence="2 3">
    <name type="scientific">Cervus elaphus hippelaphus</name>
    <name type="common">European red deer</name>
    <dbReference type="NCBI Taxonomy" id="46360"/>
    <lineage>
        <taxon>Eukaryota</taxon>
        <taxon>Metazoa</taxon>
        <taxon>Chordata</taxon>
        <taxon>Craniata</taxon>
        <taxon>Vertebrata</taxon>
        <taxon>Euteleostomi</taxon>
        <taxon>Mammalia</taxon>
        <taxon>Eutheria</taxon>
        <taxon>Laurasiatheria</taxon>
        <taxon>Artiodactyla</taxon>
        <taxon>Ruminantia</taxon>
        <taxon>Pecora</taxon>
        <taxon>Cervidae</taxon>
        <taxon>Cervinae</taxon>
        <taxon>Cervus</taxon>
    </lineage>
</organism>
<dbReference type="GO" id="GO:0032436">
    <property type="term" value="P:positive regulation of proteasomal ubiquitin-dependent protein catabolic process"/>
    <property type="evidence" value="ECO:0007669"/>
    <property type="project" value="TreeGrafter"/>
</dbReference>
<gene>
    <name evidence="2" type="ORF">Celaphus_00001702</name>
</gene>
<dbReference type="GO" id="GO:0090090">
    <property type="term" value="P:negative regulation of canonical Wnt signaling pathway"/>
    <property type="evidence" value="ECO:0007669"/>
    <property type="project" value="InterPro"/>
</dbReference>
<proteinExistence type="predicted"/>
<dbReference type="GO" id="GO:0070411">
    <property type="term" value="F:I-SMAD binding"/>
    <property type="evidence" value="ECO:0007669"/>
    <property type="project" value="TreeGrafter"/>
</dbReference>
<dbReference type="GO" id="GO:0030877">
    <property type="term" value="C:beta-catenin destruction complex"/>
    <property type="evidence" value="ECO:0007669"/>
    <property type="project" value="TreeGrafter"/>
</dbReference>
<dbReference type="GO" id="GO:0005886">
    <property type="term" value="C:plasma membrane"/>
    <property type="evidence" value="ECO:0007669"/>
    <property type="project" value="TreeGrafter"/>
</dbReference>
<feature type="region of interest" description="Disordered" evidence="1">
    <location>
        <begin position="105"/>
        <end position="167"/>
    </location>
</feature>
<dbReference type="GO" id="GO:0031625">
    <property type="term" value="F:ubiquitin protein ligase binding"/>
    <property type="evidence" value="ECO:0007669"/>
    <property type="project" value="TreeGrafter"/>
</dbReference>
<reference evidence="2 3" key="1">
    <citation type="journal article" date="2018" name="Mol. Genet. Genomics">
        <title>The red deer Cervus elaphus genome CerEla1.0: sequencing, annotating, genes, and chromosomes.</title>
        <authorList>
            <person name="Bana N.A."/>
            <person name="Nyiri A."/>
            <person name="Nagy J."/>
            <person name="Frank K."/>
            <person name="Nagy T."/>
            <person name="Steger V."/>
            <person name="Schiller M."/>
            <person name="Lakatos P."/>
            <person name="Sugar L."/>
            <person name="Horn P."/>
            <person name="Barta E."/>
            <person name="Orosz L."/>
        </authorList>
    </citation>
    <scope>NUCLEOTIDE SEQUENCE [LARGE SCALE GENOMIC DNA]</scope>
    <source>
        <strain evidence="2">Hungarian</strain>
    </source>
</reference>
<dbReference type="EMBL" id="MKHE01000005">
    <property type="protein sequence ID" value="OWK15522.1"/>
    <property type="molecule type" value="Genomic_DNA"/>
</dbReference>
<dbReference type="AlphaFoldDB" id="A0A212DBE7"/>
<dbReference type="InterPro" id="IPR043581">
    <property type="entry name" value="Axin-like"/>
</dbReference>
<dbReference type="GO" id="GO:0070602">
    <property type="term" value="P:regulation of centromeric sister chromatid cohesion"/>
    <property type="evidence" value="ECO:0007669"/>
    <property type="project" value="TreeGrafter"/>
</dbReference>